<sequence>MSFFKWFRKAPKLREKDALRLAALAEPAVYAESLQHQRFVVVDLETSGLNTLKDKILSIGAVTIADGGIALGDQFGCTLRRANHAVSESVLIHQIPPSEVAAGMRPAKALLDFMEYVGGSPLVAFHASFDQRMLIRELDDAFSYHLRHKFFDVAEIAPMLYPEHSMRNPGLDDWVDFFGLQVLQRHNASADAMVTAELMLILLKRAEQQGINDLGELEVRVQNWRRRTQNAL</sequence>
<dbReference type="RefSeq" id="WP_321552551.1">
    <property type="nucleotide sequence ID" value="NZ_JAXIVU010000002.1"/>
</dbReference>
<evidence type="ECO:0000256" key="4">
    <source>
        <dbReference type="ARBA" id="ARBA00022839"/>
    </source>
</evidence>
<dbReference type="EC" id="2.7.7.7" evidence="1"/>
<feature type="domain" description="Exonuclease" evidence="6">
    <location>
        <begin position="38"/>
        <end position="208"/>
    </location>
</feature>
<evidence type="ECO:0000313" key="8">
    <source>
        <dbReference type="Proteomes" id="UP001294570"/>
    </source>
</evidence>
<accession>A0ABU5GNA8</accession>
<evidence type="ECO:0000256" key="5">
    <source>
        <dbReference type="ARBA" id="ARBA00049244"/>
    </source>
</evidence>
<comment type="caution">
    <text evidence="7">The sequence shown here is derived from an EMBL/GenBank/DDBJ whole genome shotgun (WGS) entry which is preliminary data.</text>
</comment>
<dbReference type="Pfam" id="PF00929">
    <property type="entry name" value="RNase_T"/>
    <property type="match status" value="1"/>
</dbReference>
<proteinExistence type="predicted"/>
<reference evidence="7 8" key="1">
    <citation type="submission" date="2023-12" db="EMBL/GenBank/DDBJ databases">
        <title>Denitrificimonas halotolerans sp. nov.,a novel species isolated from landfill leachate.</title>
        <authorList>
            <person name="Wang S."/>
        </authorList>
    </citation>
    <scope>NUCLEOTIDE SEQUENCE [LARGE SCALE GENOMIC DNA]</scope>
    <source>
        <strain evidence="7 8">JX-1</strain>
    </source>
</reference>
<dbReference type="Gene3D" id="3.30.420.10">
    <property type="entry name" value="Ribonuclease H-like superfamily/Ribonuclease H"/>
    <property type="match status" value="1"/>
</dbReference>
<dbReference type="CDD" id="cd06127">
    <property type="entry name" value="DEDDh"/>
    <property type="match status" value="1"/>
</dbReference>
<dbReference type="EMBL" id="JAXIVU010000002">
    <property type="protein sequence ID" value="MDY7218450.1"/>
    <property type="molecule type" value="Genomic_DNA"/>
</dbReference>
<dbReference type="SUPFAM" id="SSF53098">
    <property type="entry name" value="Ribonuclease H-like"/>
    <property type="match status" value="1"/>
</dbReference>
<dbReference type="InterPro" id="IPR012337">
    <property type="entry name" value="RNaseH-like_sf"/>
</dbReference>
<dbReference type="InterPro" id="IPR013520">
    <property type="entry name" value="Ribonucl_H"/>
</dbReference>
<gene>
    <name evidence="7" type="ORF">TOI97_02475</name>
</gene>
<dbReference type="SMART" id="SM00479">
    <property type="entry name" value="EXOIII"/>
    <property type="match status" value="1"/>
</dbReference>
<dbReference type="InterPro" id="IPR006054">
    <property type="entry name" value="DnaQ"/>
</dbReference>
<evidence type="ECO:0000259" key="6">
    <source>
        <dbReference type="SMART" id="SM00479"/>
    </source>
</evidence>
<evidence type="ECO:0000256" key="1">
    <source>
        <dbReference type="ARBA" id="ARBA00012417"/>
    </source>
</evidence>
<keyword evidence="4 7" id="KW-0269">Exonuclease</keyword>
<protein>
    <recommendedName>
        <fullName evidence="1">DNA-directed DNA polymerase</fullName>
        <ecNumber evidence="1">2.7.7.7</ecNumber>
    </recommendedName>
</protein>
<evidence type="ECO:0000256" key="2">
    <source>
        <dbReference type="ARBA" id="ARBA00022722"/>
    </source>
</evidence>
<keyword evidence="8" id="KW-1185">Reference proteome</keyword>
<comment type="catalytic activity">
    <reaction evidence="5">
        <text>DNA(n) + a 2'-deoxyribonucleoside 5'-triphosphate = DNA(n+1) + diphosphate</text>
        <dbReference type="Rhea" id="RHEA:22508"/>
        <dbReference type="Rhea" id="RHEA-COMP:17339"/>
        <dbReference type="Rhea" id="RHEA-COMP:17340"/>
        <dbReference type="ChEBI" id="CHEBI:33019"/>
        <dbReference type="ChEBI" id="CHEBI:61560"/>
        <dbReference type="ChEBI" id="CHEBI:173112"/>
        <dbReference type="EC" id="2.7.7.7"/>
    </reaction>
</comment>
<dbReference type="Proteomes" id="UP001294570">
    <property type="component" value="Unassembled WGS sequence"/>
</dbReference>
<organism evidence="7 8">
    <name type="scientific">Denitrificimonas halotolerans</name>
    <dbReference type="NCBI Taxonomy" id="3098930"/>
    <lineage>
        <taxon>Bacteria</taxon>
        <taxon>Pseudomonadati</taxon>
        <taxon>Pseudomonadota</taxon>
        <taxon>Gammaproteobacteria</taxon>
        <taxon>Pseudomonadales</taxon>
        <taxon>Pseudomonadaceae</taxon>
        <taxon>Denitrificimonas</taxon>
    </lineage>
</organism>
<dbReference type="PANTHER" id="PTHR30231">
    <property type="entry name" value="DNA POLYMERASE III SUBUNIT EPSILON"/>
    <property type="match status" value="1"/>
</dbReference>
<keyword evidence="3" id="KW-0378">Hydrolase</keyword>
<evidence type="ECO:0000256" key="3">
    <source>
        <dbReference type="ARBA" id="ARBA00022801"/>
    </source>
</evidence>
<dbReference type="PANTHER" id="PTHR30231:SF4">
    <property type="entry name" value="PROTEIN NEN2"/>
    <property type="match status" value="1"/>
</dbReference>
<keyword evidence="2" id="KW-0540">Nuclease</keyword>
<dbReference type="GO" id="GO:0004527">
    <property type="term" value="F:exonuclease activity"/>
    <property type="evidence" value="ECO:0007669"/>
    <property type="project" value="UniProtKB-KW"/>
</dbReference>
<name>A0ABU5GNA8_9GAMM</name>
<evidence type="ECO:0000313" key="7">
    <source>
        <dbReference type="EMBL" id="MDY7218450.1"/>
    </source>
</evidence>
<dbReference type="InterPro" id="IPR036397">
    <property type="entry name" value="RNaseH_sf"/>
</dbReference>
<dbReference type="NCBIfam" id="TIGR00573">
    <property type="entry name" value="dnaq"/>
    <property type="match status" value="1"/>
</dbReference>